<gene>
    <name evidence="1" type="ORF">HKBW3S09_00377</name>
</gene>
<protein>
    <submittedName>
        <fullName evidence="1">Uncharacterized protein</fullName>
    </submittedName>
</protein>
<dbReference type="EMBL" id="BLRW01000030">
    <property type="protein sequence ID" value="GFP22910.1"/>
    <property type="molecule type" value="Genomic_DNA"/>
</dbReference>
<accession>A0A6V8NU16</accession>
<organism evidence="1 2">
    <name type="scientific">Candidatus Hakubella thermalkaliphila</name>
    <dbReference type="NCBI Taxonomy" id="2754717"/>
    <lineage>
        <taxon>Bacteria</taxon>
        <taxon>Bacillati</taxon>
        <taxon>Actinomycetota</taxon>
        <taxon>Actinomycetota incertae sedis</taxon>
        <taxon>Candidatus Hakubellales</taxon>
        <taxon>Candidatus Hakubellaceae</taxon>
        <taxon>Candidatus Hakubella</taxon>
    </lineage>
</organism>
<reference evidence="1 2" key="1">
    <citation type="journal article" date="2020" name="Front. Microbiol.">
        <title>Single-cell genomics of novel Actinobacteria with the Wood-Ljungdahl pathway discovered in a serpentinizing system.</title>
        <authorList>
            <person name="Merino N."/>
            <person name="Kawai M."/>
            <person name="Boyd E.S."/>
            <person name="Colman D.R."/>
            <person name="McGlynn S.E."/>
            <person name="Nealson K.H."/>
            <person name="Kurokawa K."/>
            <person name="Hongoh Y."/>
        </authorList>
    </citation>
    <scope>NUCLEOTIDE SEQUENCE [LARGE SCALE GENOMIC DNA]</scope>
    <source>
        <strain evidence="1 2">S09_30</strain>
    </source>
</reference>
<evidence type="ECO:0000313" key="1">
    <source>
        <dbReference type="EMBL" id="GFP22910.1"/>
    </source>
</evidence>
<dbReference type="Proteomes" id="UP000585609">
    <property type="component" value="Unassembled WGS sequence"/>
</dbReference>
<dbReference type="AlphaFoldDB" id="A0A6V8NU16"/>
<proteinExistence type="predicted"/>
<name>A0A6V8NU16_9ACTN</name>
<comment type="caution">
    <text evidence="1">The sequence shown here is derived from an EMBL/GenBank/DDBJ whole genome shotgun (WGS) entry which is preliminary data.</text>
</comment>
<evidence type="ECO:0000313" key="2">
    <source>
        <dbReference type="Proteomes" id="UP000585609"/>
    </source>
</evidence>
<sequence length="64" mass="7597">MTKREKLSWLIDAYEDNVRYLEGSIYDEILSLFIYRDSIQGLLPEVGTPQDRKRVTKTDEKETE</sequence>